<dbReference type="InterPro" id="IPR007358">
    <property type="entry name" value="Nucleoid_associated_NdpA"/>
</dbReference>
<organism evidence="1 2">
    <name type="scientific">Entotheonella factor</name>
    <dbReference type="NCBI Taxonomy" id="1429438"/>
    <lineage>
        <taxon>Bacteria</taxon>
        <taxon>Pseudomonadati</taxon>
        <taxon>Nitrospinota/Tectimicrobiota group</taxon>
        <taxon>Candidatus Tectimicrobiota</taxon>
        <taxon>Candidatus Entotheonellia</taxon>
        <taxon>Candidatus Entotheonellales</taxon>
        <taxon>Candidatus Entotheonellaceae</taxon>
        <taxon>Candidatus Entotheonella</taxon>
    </lineage>
</organism>
<name>W4LLU5_ENTF1</name>
<protein>
    <recommendedName>
        <fullName evidence="3">Nucleoid-associated protein NdpA</fullName>
    </recommendedName>
</protein>
<evidence type="ECO:0008006" key="3">
    <source>
        <dbReference type="Google" id="ProtNLM"/>
    </source>
</evidence>
<dbReference type="HOGENOM" id="CLU_717052_0_0_7"/>
<proteinExistence type="predicted"/>
<accession>W4LLU5</accession>
<reference evidence="1 2" key="1">
    <citation type="journal article" date="2014" name="Nature">
        <title>An environmental bacterial taxon with a large and distinct metabolic repertoire.</title>
        <authorList>
            <person name="Wilson M.C."/>
            <person name="Mori T."/>
            <person name="Ruckert C."/>
            <person name="Uria A.R."/>
            <person name="Helf M.J."/>
            <person name="Takada K."/>
            <person name="Gernert C."/>
            <person name="Steffens U.A."/>
            <person name="Heycke N."/>
            <person name="Schmitt S."/>
            <person name="Rinke C."/>
            <person name="Helfrich E.J."/>
            <person name="Brachmann A.O."/>
            <person name="Gurgui C."/>
            <person name="Wakimoto T."/>
            <person name="Kracht M."/>
            <person name="Crusemann M."/>
            <person name="Hentschel U."/>
            <person name="Abe I."/>
            <person name="Matsunaga S."/>
            <person name="Kalinowski J."/>
            <person name="Takeyama H."/>
            <person name="Piel J."/>
        </authorList>
    </citation>
    <scope>NUCLEOTIDE SEQUENCE [LARGE SCALE GENOMIC DNA]</scope>
    <source>
        <strain evidence="2">TSY1</strain>
    </source>
</reference>
<evidence type="ECO:0000313" key="1">
    <source>
        <dbReference type="EMBL" id="ETW99073.1"/>
    </source>
</evidence>
<keyword evidence="2" id="KW-1185">Reference proteome</keyword>
<dbReference type="Pfam" id="PF04245">
    <property type="entry name" value="NA37"/>
    <property type="match status" value="1"/>
</dbReference>
<sequence length="385" mass="43576">MEGSTHIVLDERFVIHALDHRQPAAQCSQSLTPLPEAFRSTLETYLLSLLKPRFRRKHFARFRAGSPVLDTYQAMLDSVKRFGRVEDAIFLEASQQLAKQLFQAMQQSGAEMSAGRPGVITPGDLLVGMFYTESLELESTPYLFMIKVDLETGVQRQIESPGNGALRMVLREQEGMLPKISSSNIQKSALVRWADDPHLYDVIMTDPQGGKQGVAKFFAEDFLQTEPFRTDEEKAELLFRRTHSWIVEQQDELSPQESGEVIEAVRNMFESHREMDEPVSPQELVEAIPLREPRDTVVVQALKQSFAEALTVAEPDEEPIPADLEIMIQTLPQPVVSSRVTYELDGGVRLSGDREAIERLFLRPPERGPYGTEFTIRTSTFRPIL</sequence>
<dbReference type="EMBL" id="AZHW01000486">
    <property type="protein sequence ID" value="ETW99073.1"/>
    <property type="molecule type" value="Genomic_DNA"/>
</dbReference>
<comment type="caution">
    <text evidence="1">The sequence shown here is derived from an EMBL/GenBank/DDBJ whole genome shotgun (WGS) entry which is preliminary data.</text>
</comment>
<gene>
    <name evidence="1" type="ORF">ETSY1_16320</name>
</gene>
<dbReference type="GO" id="GO:0009295">
    <property type="term" value="C:nucleoid"/>
    <property type="evidence" value="ECO:0007669"/>
    <property type="project" value="InterPro"/>
</dbReference>
<evidence type="ECO:0000313" key="2">
    <source>
        <dbReference type="Proteomes" id="UP000019141"/>
    </source>
</evidence>
<dbReference type="Proteomes" id="UP000019141">
    <property type="component" value="Unassembled WGS sequence"/>
</dbReference>
<dbReference type="AlphaFoldDB" id="W4LLU5"/>